<dbReference type="GO" id="GO:0000287">
    <property type="term" value="F:magnesium ion binding"/>
    <property type="evidence" value="ECO:0007669"/>
    <property type="project" value="UniProtKB-UniRule"/>
</dbReference>
<comment type="similarity">
    <text evidence="3 17">Belongs to the cation transport ATPase (P-type) (TC 3.A.3) family. Type IV subfamily.</text>
</comment>
<evidence type="ECO:0000256" key="14">
    <source>
        <dbReference type="PIRSR" id="PIRSR606539-1"/>
    </source>
</evidence>
<keyword evidence="9 16" id="KW-0460">Magnesium</keyword>
<evidence type="ECO:0000256" key="1">
    <source>
        <dbReference type="ARBA" id="ARBA00004141"/>
    </source>
</evidence>
<feature type="domain" description="P-type ATPase A" evidence="18">
    <location>
        <begin position="127"/>
        <end position="189"/>
    </location>
</feature>
<feature type="binding site" evidence="15">
    <location>
        <position position="798"/>
    </location>
    <ligand>
        <name>ATP</name>
        <dbReference type="ChEBI" id="CHEBI:30616"/>
    </ligand>
</feature>
<dbReference type="PANTHER" id="PTHR24092">
    <property type="entry name" value="PROBABLE PHOSPHOLIPID-TRANSPORTING ATPASE"/>
    <property type="match status" value="1"/>
</dbReference>
<reference evidence="21" key="2">
    <citation type="submission" date="2022-10" db="EMBL/GenBank/DDBJ databases">
        <authorList>
            <consortium name="ENA_rothamsted_submissions"/>
            <consortium name="culmorum"/>
            <person name="King R."/>
        </authorList>
    </citation>
    <scope>NUCLEOTIDE SEQUENCE</scope>
</reference>
<evidence type="ECO:0000256" key="8">
    <source>
        <dbReference type="ARBA" id="ARBA00022840"/>
    </source>
</evidence>
<evidence type="ECO:0000259" key="20">
    <source>
        <dbReference type="Pfam" id="PF16212"/>
    </source>
</evidence>
<dbReference type="Gene3D" id="2.70.150.10">
    <property type="entry name" value="Calcium-transporting ATPase, cytoplasmic transduction domain A"/>
    <property type="match status" value="1"/>
</dbReference>
<feature type="transmembrane region" description="Helical" evidence="17">
    <location>
        <begin position="1224"/>
        <end position="1243"/>
    </location>
</feature>
<dbReference type="FunFam" id="3.40.1110.10:FF:000087">
    <property type="entry name" value="Phospholipid-transporting ATPase"/>
    <property type="match status" value="1"/>
</dbReference>
<feature type="binding site" evidence="15">
    <location>
        <position position="936"/>
    </location>
    <ligand>
        <name>ATP</name>
        <dbReference type="ChEBI" id="CHEBI:30616"/>
    </ligand>
</feature>
<dbReference type="InterPro" id="IPR023214">
    <property type="entry name" value="HAD_sf"/>
</dbReference>
<keyword evidence="12 17" id="KW-0472">Membrane</keyword>
<dbReference type="Pfam" id="PF00122">
    <property type="entry name" value="E1-E2_ATPase"/>
    <property type="match status" value="1"/>
</dbReference>
<evidence type="ECO:0000256" key="10">
    <source>
        <dbReference type="ARBA" id="ARBA00022967"/>
    </source>
</evidence>
<organism evidence="21 22">
    <name type="scientific">Chironomus riparius</name>
    <dbReference type="NCBI Taxonomy" id="315576"/>
    <lineage>
        <taxon>Eukaryota</taxon>
        <taxon>Metazoa</taxon>
        <taxon>Ecdysozoa</taxon>
        <taxon>Arthropoda</taxon>
        <taxon>Hexapoda</taxon>
        <taxon>Insecta</taxon>
        <taxon>Pterygota</taxon>
        <taxon>Neoptera</taxon>
        <taxon>Endopterygota</taxon>
        <taxon>Diptera</taxon>
        <taxon>Nematocera</taxon>
        <taxon>Chironomoidea</taxon>
        <taxon>Chironomidae</taxon>
        <taxon>Chironominae</taxon>
        <taxon>Chironomus</taxon>
    </lineage>
</organism>
<dbReference type="SUPFAM" id="SSF56784">
    <property type="entry name" value="HAD-like"/>
    <property type="match status" value="2"/>
</dbReference>
<feature type="binding site" evidence="15">
    <location>
        <position position="1029"/>
    </location>
    <ligand>
        <name>ATP</name>
        <dbReference type="ChEBI" id="CHEBI:30616"/>
    </ligand>
</feature>
<comment type="cofactor">
    <cofactor evidence="16">
        <name>Mg(2+)</name>
        <dbReference type="ChEBI" id="CHEBI:18420"/>
    </cofactor>
</comment>
<sequence length="1353" mass="154165">MTDEVDLVDESEFLREGNRLSSEDDSLRIQIGGYNYNDKKSKLNARQQNRIVSTKYTLLTFLPQNLFEQFRRVANFWFLIMAIIALVIDSPLTPLTSILPLLFVISVTAVKQGYEDFLRYRADNMVNKSMVTVIRNSVETEIRCEDIIPGELIKITRDCDVPCDMILLKSSDEGRCFITTANLDGETNLKTLIVPRGLPDLEIGKLHNLGHIECEQSQTDLYSFNGRIELPQTINRVSVIPVDGELETGMHNIPLMAENLMLRGSRVKNTEWAIACAVYTGQNTKLALNSKITKNKMSSAEKFINKYLAFFIILLLAMVTVSYFIKTYYDTYHPEHNIYIGPIADTYAVSLFLQSYFSFLILFNFLIPISLYVTIEMQKFVCAFYLEWDPHLYDEETNQPCIVNTSDLNEELGQINILFSDKTGTLTKNEMIFKQCSINGKMFSQEGRGLQEPGKNYSLKIGECSRHVYNFFEALAVCHTVQVAGMYEEDQDRADEELALLNVTPEIPKIFHKSIEELRDIESVEEIDFLTSKTYITHRGSVEYTLSDESRPMSDAVRVRNMEKAHTRHLSLNNDGFRNGNTELSIFTNGNSAGRFRESAPEPKMVTKEVTIITRDSANSIDSDISDSVPVRKASTADFKRAISHNIPAVTTTEDKIILSHRRTKSSIPFGMLSSPTQLPDRPGFNRLTSVRTSTREYYAAPVYTSTQLIERQETMKERKQLETFIDILDYMASSPDEKALVEACAKLGIIYLNDNNDIYTLRLRIKQKKNNEELPRVIDEKENNDVVQFKRLQVLEFTSDRKRMSVIVMDKYGQIWLYTKGAESHVIPLCNSKSASLSAQTQKHVDDFAKQGLRTLAIARRKLTKTEFINFNNELIEANSSLSDRAERVERCQRKVETGLDLLGATAVEDALQDNVRDTLESLRAAGIKIWVLTGDKVETALNIALSCGHISENAAKYFIVECRNELQLSGHFEALERELMRNEGKEFGLLIDGSSLAFALDHCPERFRDLAYKCHAVLCCRLSPLQKCKVVGLVKTVHDKPVTAAIGDGANDVSMLQEAHVSLGIIGKEGRQAARCADYAFANFSMLKRIVLLHGHYFSHRLSLLVLYFFYKNLVLMGCLLYFQTDSMFSSQSVYDSLFLTLFNVTYTTLPILFISITEKVHPEEQLMTNPSLYKTISRNKLFSWPYFNGWMLLGFYHSLIIYFFTQAIWKENDVLFYNGKSMDFMCFGVSIIHNVVMVTNMKLLIESIYRTYIFIGTVWLSVFGFIITTYVYNLFNAGFDMSLYMVYAKLLMNPSFWIFSTIITAAALLPDFTIRAFSILHLGPGRLFPGNARMGTHRKVGPLLSQTTYL</sequence>
<keyword evidence="4" id="KW-0597">Phosphoprotein</keyword>
<dbReference type="Proteomes" id="UP001153620">
    <property type="component" value="Chromosome 4"/>
</dbReference>
<evidence type="ECO:0000259" key="19">
    <source>
        <dbReference type="Pfam" id="PF16209"/>
    </source>
</evidence>
<feature type="binding site" evidence="15">
    <location>
        <position position="855"/>
    </location>
    <ligand>
        <name>ATP</name>
        <dbReference type="ChEBI" id="CHEBI:30616"/>
    </ligand>
</feature>
<gene>
    <name evidence="21" type="ORF">CHIRRI_LOCUS13515</name>
</gene>
<feature type="binding site" evidence="15">
    <location>
        <position position="423"/>
    </location>
    <ligand>
        <name>ATP</name>
        <dbReference type="ChEBI" id="CHEBI:30616"/>
    </ligand>
</feature>
<dbReference type="Gene3D" id="3.40.1110.10">
    <property type="entry name" value="Calcium-transporting ATPase, cytoplasmic domain N"/>
    <property type="match status" value="2"/>
</dbReference>
<evidence type="ECO:0000256" key="7">
    <source>
        <dbReference type="ARBA" id="ARBA00022741"/>
    </source>
</evidence>
<dbReference type="EMBL" id="OU895880">
    <property type="protein sequence ID" value="CAG9810702.1"/>
    <property type="molecule type" value="Genomic_DNA"/>
</dbReference>
<feature type="binding site" evidence="15">
    <location>
        <position position="1054"/>
    </location>
    <ligand>
        <name>ATP</name>
        <dbReference type="ChEBI" id="CHEBI:30616"/>
    </ligand>
</feature>
<evidence type="ECO:0000256" key="3">
    <source>
        <dbReference type="ARBA" id="ARBA00008109"/>
    </source>
</evidence>
<feature type="binding site" evidence="16">
    <location>
        <position position="423"/>
    </location>
    <ligand>
        <name>Mg(2+)</name>
        <dbReference type="ChEBI" id="CHEBI:18420"/>
    </ligand>
</feature>
<feature type="binding site" evidence="16">
    <location>
        <position position="421"/>
    </location>
    <ligand>
        <name>Mg(2+)</name>
        <dbReference type="ChEBI" id="CHEBI:18420"/>
    </ligand>
</feature>
<dbReference type="PROSITE" id="PS00154">
    <property type="entry name" value="ATPASE_E1_E2"/>
    <property type="match status" value="1"/>
</dbReference>
<dbReference type="SUPFAM" id="SSF81653">
    <property type="entry name" value="Calcium ATPase, transduction domain A"/>
    <property type="match status" value="1"/>
</dbReference>
<keyword evidence="8 15" id="KW-0067">ATP-binding</keyword>
<feature type="transmembrane region" description="Helical" evidence="17">
    <location>
        <begin position="307"/>
        <end position="325"/>
    </location>
</feature>
<feature type="binding site" evidence="16">
    <location>
        <position position="1054"/>
    </location>
    <ligand>
        <name>Mg(2+)</name>
        <dbReference type="ChEBI" id="CHEBI:18420"/>
    </ligand>
</feature>
<comment type="catalytic activity">
    <reaction evidence="13 17">
        <text>ATP + H2O + phospholipidSide 1 = ADP + phosphate + phospholipidSide 2.</text>
        <dbReference type="EC" id="7.6.2.1"/>
    </reaction>
</comment>
<evidence type="ECO:0000256" key="9">
    <source>
        <dbReference type="ARBA" id="ARBA00022842"/>
    </source>
</evidence>
<dbReference type="SFLD" id="SFLDG00002">
    <property type="entry name" value="C1.7:_P-type_atpase_like"/>
    <property type="match status" value="1"/>
</dbReference>
<keyword evidence="5 17" id="KW-0812">Transmembrane</keyword>
<evidence type="ECO:0000313" key="21">
    <source>
        <dbReference type="EMBL" id="CAG9810702.1"/>
    </source>
</evidence>
<keyword evidence="6 16" id="KW-0479">Metal-binding</keyword>
<dbReference type="GO" id="GO:0005783">
    <property type="term" value="C:endoplasmic reticulum"/>
    <property type="evidence" value="ECO:0007669"/>
    <property type="project" value="TreeGrafter"/>
</dbReference>
<dbReference type="EC" id="7.6.2.1" evidence="17"/>
<dbReference type="Gene3D" id="3.40.50.1000">
    <property type="entry name" value="HAD superfamily/HAD-like"/>
    <property type="match status" value="2"/>
</dbReference>
<evidence type="ECO:0000256" key="17">
    <source>
        <dbReference type="RuleBase" id="RU362033"/>
    </source>
</evidence>
<feature type="binding site" evidence="15">
    <location>
        <position position="421"/>
    </location>
    <ligand>
        <name>ATP</name>
        <dbReference type="ChEBI" id="CHEBI:30616"/>
    </ligand>
</feature>
<evidence type="ECO:0000256" key="6">
    <source>
        <dbReference type="ARBA" id="ARBA00022723"/>
    </source>
</evidence>
<evidence type="ECO:0000256" key="4">
    <source>
        <dbReference type="ARBA" id="ARBA00022553"/>
    </source>
</evidence>
<dbReference type="FunFam" id="2.70.150.10:FF:000104">
    <property type="entry name" value="Phospholipid-transporting ATPase"/>
    <property type="match status" value="1"/>
</dbReference>
<dbReference type="GO" id="GO:0005524">
    <property type="term" value="F:ATP binding"/>
    <property type="evidence" value="ECO:0007669"/>
    <property type="project" value="UniProtKB-UniRule"/>
</dbReference>
<dbReference type="InterPro" id="IPR023298">
    <property type="entry name" value="ATPase_P-typ_TM_dom_sf"/>
</dbReference>
<feature type="binding site" evidence="16">
    <location>
        <position position="1050"/>
    </location>
    <ligand>
        <name>Mg(2+)</name>
        <dbReference type="ChEBI" id="CHEBI:18420"/>
    </ligand>
</feature>
<feature type="transmembrane region" description="Helical" evidence="17">
    <location>
        <begin position="1190"/>
        <end position="1212"/>
    </location>
</feature>
<dbReference type="InterPro" id="IPR006539">
    <property type="entry name" value="P-type_ATPase_IV"/>
</dbReference>
<protein>
    <recommendedName>
        <fullName evidence="17">Phospholipid-transporting ATPase</fullName>
        <ecNumber evidence="17">7.6.2.1</ecNumber>
    </recommendedName>
</protein>
<dbReference type="SUPFAM" id="SSF81665">
    <property type="entry name" value="Calcium ATPase, transmembrane domain M"/>
    <property type="match status" value="1"/>
</dbReference>
<evidence type="ECO:0000256" key="2">
    <source>
        <dbReference type="ARBA" id="ARBA00004308"/>
    </source>
</evidence>
<evidence type="ECO:0000256" key="16">
    <source>
        <dbReference type="PIRSR" id="PIRSR606539-3"/>
    </source>
</evidence>
<feature type="domain" description="P-type ATPase C-terminal" evidence="20">
    <location>
        <begin position="1076"/>
        <end position="1321"/>
    </location>
</feature>
<feature type="binding site" evidence="15">
    <location>
        <position position="1053"/>
    </location>
    <ligand>
        <name>ATP</name>
        <dbReference type="ChEBI" id="CHEBI:30616"/>
    </ligand>
</feature>
<dbReference type="InterPro" id="IPR023299">
    <property type="entry name" value="ATPase_P-typ_cyto_dom_N"/>
</dbReference>
<dbReference type="Gene3D" id="1.20.1110.10">
    <property type="entry name" value="Calcium-transporting ATPase, transmembrane domain"/>
    <property type="match status" value="1"/>
</dbReference>
<feature type="transmembrane region" description="Helical" evidence="17">
    <location>
        <begin position="1298"/>
        <end position="1320"/>
    </location>
</feature>
<feature type="transmembrane region" description="Helical" evidence="17">
    <location>
        <begin position="1104"/>
        <end position="1125"/>
    </location>
</feature>
<feature type="binding site" evidence="15">
    <location>
        <position position="821"/>
    </location>
    <ligand>
        <name>ATP</name>
        <dbReference type="ChEBI" id="CHEBI:30616"/>
    </ligand>
</feature>
<keyword evidence="7 15" id="KW-0547">Nucleotide-binding</keyword>
<evidence type="ECO:0000256" key="13">
    <source>
        <dbReference type="ARBA" id="ARBA00034036"/>
    </source>
</evidence>
<feature type="binding site" evidence="15">
    <location>
        <position position="935"/>
    </location>
    <ligand>
        <name>ATP</name>
        <dbReference type="ChEBI" id="CHEBI:30616"/>
    </ligand>
</feature>
<feature type="binding site" evidence="15">
    <location>
        <position position="422"/>
    </location>
    <ligand>
        <name>ATP</name>
        <dbReference type="ChEBI" id="CHEBI:30616"/>
    </ligand>
</feature>
<name>A0A9N9X071_9DIPT</name>
<dbReference type="NCBIfam" id="TIGR01652">
    <property type="entry name" value="ATPase-Plipid"/>
    <property type="match status" value="1"/>
</dbReference>
<dbReference type="SFLD" id="SFLDF00027">
    <property type="entry name" value="p-type_atpase"/>
    <property type="match status" value="1"/>
</dbReference>
<dbReference type="NCBIfam" id="TIGR01494">
    <property type="entry name" value="ATPase_P-type"/>
    <property type="match status" value="1"/>
</dbReference>
<comment type="subcellular location">
    <subcellularLocation>
        <location evidence="2">Endomembrane system</location>
    </subcellularLocation>
    <subcellularLocation>
        <location evidence="1 17">Membrane</location>
        <topology evidence="1 17">Multi-pass membrane protein</topology>
    </subcellularLocation>
</comment>
<dbReference type="InterPro" id="IPR059000">
    <property type="entry name" value="ATPase_P-type_domA"/>
</dbReference>
<evidence type="ECO:0000259" key="18">
    <source>
        <dbReference type="Pfam" id="PF00122"/>
    </source>
</evidence>
<dbReference type="InterPro" id="IPR036412">
    <property type="entry name" value="HAD-like_sf"/>
</dbReference>
<feature type="domain" description="P-type ATPase N-terminal" evidence="19">
    <location>
        <begin position="46"/>
        <end position="98"/>
    </location>
</feature>
<accession>A0A9N9X071</accession>
<dbReference type="SFLD" id="SFLDS00003">
    <property type="entry name" value="Haloacid_Dehalogenase"/>
    <property type="match status" value="1"/>
</dbReference>
<evidence type="ECO:0000256" key="12">
    <source>
        <dbReference type="ARBA" id="ARBA00023136"/>
    </source>
</evidence>
<evidence type="ECO:0000313" key="22">
    <source>
        <dbReference type="Proteomes" id="UP001153620"/>
    </source>
</evidence>
<dbReference type="InterPro" id="IPR032631">
    <property type="entry name" value="P-type_ATPase_N"/>
</dbReference>
<dbReference type="GO" id="GO:0005886">
    <property type="term" value="C:plasma membrane"/>
    <property type="evidence" value="ECO:0007669"/>
    <property type="project" value="TreeGrafter"/>
</dbReference>
<dbReference type="GO" id="GO:0016887">
    <property type="term" value="F:ATP hydrolysis activity"/>
    <property type="evidence" value="ECO:0007669"/>
    <property type="project" value="InterPro"/>
</dbReference>
<keyword evidence="10 17" id="KW-1278">Translocase</keyword>
<feature type="binding site" evidence="15">
    <location>
        <position position="738"/>
    </location>
    <ligand>
        <name>ATP</name>
        <dbReference type="ChEBI" id="CHEBI:30616"/>
    </ligand>
</feature>
<dbReference type="Pfam" id="PF16212">
    <property type="entry name" value="PhoLip_ATPase_C"/>
    <property type="match status" value="1"/>
</dbReference>
<dbReference type="GO" id="GO:0045332">
    <property type="term" value="P:phospholipid translocation"/>
    <property type="evidence" value="ECO:0007669"/>
    <property type="project" value="TreeGrafter"/>
</dbReference>
<dbReference type="PANTHER" id="PTHR24092:SF175">
    <property type="entry name" value="PHOSPHOLIPID-TRANSPORTING ATPASE"/>
    <property type="match status" value="1"/>
</dbReference>
<dbReference type="InterPro" id="IPR018303">
    <property type="entry name" value="ATPase_P-typ_P_site"/>
</dbReference>
<feature type="binding site" evidence="15">
    <location>
        <position position="1023"/>
    </location>
    <ligand>
        <name>ATP</name>
        <dbReference type="ChEBI" id="CHEBI:30616"/>
    </ligand>
</feature>
<proteinExistence type="inferred from homology"/>
<feature type="transmembrane region" description="Helical" evidence="17">
    <location>
        <begin position="1255"/>
        <end position="1278"/>
    </location>
</feature>
<feature type="active site" description="4-aspartylphosphate intermediate" evidence="14">
    <location>
        <position position="421"/>
    </location>
</feature>
<feature type="binding site" evidence="15">
    <location>
        <position position="937"/>
    </location>
    <ligand>
        <name>ATP</name>
        <dbReference type="ChEBI" id="CHEBI:30616"/>
    </ligand>
</feature>
<dbReference type="PRINTS" id="PR00119">
    <property type="entry name" value="CATATPASE"/>
</dbReference>
<feature type="transmembrane region" description="Helical" evidence="17">
    <location>
        <begin position="356"/>
        <end position="375"/>
    </location>
</feature>
<feature type="transmembrane region" description="Helical" evidence="17">
    <location>
        <begin position="98"/>
        <end position="114"/>
    </location>
</feature>
<dbReference type="InterPro" id="IPR001757">
    <property type="entry name" value="P_typ_ATPase"/>
</dbReference>
<dbReference type="Pfam" id="PF13246">
    <property type="entry name" value="Cation_ATPase"/>
    <property type="match status" value="1"/>
</dbReference>
<keyword evidence="11 17" id="KW-1133">Transmembrane helix</keyword>
<dbReference type="OrthoDB" id="377733at2759"/>
<feature type="transmembrane region" description="Helical" evidence="17">
    <location>
        <begin position="1140"/>
        <end position="1160"/>
    </location>
</feature>
<dbReference type="InterPro" id="IPR032630">
    <property type="entry name" value="P_typ_ATPase_c"/>
</dbReference>
<dbReference type="InterPro" id="IPR044492">
    <property type="entry name" value="P_typ_ATPase_HD_dom"/>
</dbReference>
<dbReference type="InterPro" id="IPR008250">
    <property type="entry name" value="ATPase_P-typ_transduc_dom_A_sf"/>
</dbReference>
<evidence type="ECO:0000256" key="11">
    <source>
        <dbReference type="ARBA" id="ARBA00022989"/>
    </source>
</evidence>
<dbReference type="Pfam" id="PF16209">
    <property type="entry name" value="PhoLip_ATPase_N"/>
    <property type="match status" value="1"/>
</dbReference>
<evidence type="ECO:0000256" key="5">
    <source>
        <dbReference type="ARBA" id="ARBA00022692"/>
    </source>
</evidence>
<dbReference type="SUPFAM" id="SSF81660">
    <property type="entry name" value="Metal cation-transporting ATPase, ATP-binding domain N"/>
    <property type="match status" value="1"/>
</dbReference>
<evidence type="ECO:0000256" key="15">
    <source>
        <dbReference type="PIRSR" id="PIRSR606539-2"/>
    </source>
</evidence>
<dbReference type="GO" id="GO:0140326">
    <property type="term" value="F:ATPase-coupled intramembrane lipid transporter activity"/>
    <property type="evidence" value="ECO:0007669"/>
    <property type="project" value="UniProtKB-EC"/>
</dbReference>
<dbReference type="FunFam" id="3.40.50.1000:FF:000034">
    <property type="entry name" value="Phospholipid-transporting ATPase"/>
    <property type="match status" value="1"/>
</dbReference>
<reference evidence="21" key="1">
    <citation type="submission" date="2022-01" db="EMBL/GenBank/DDBJ databases">
        <authorList>
            <person name="King R."/>
        </authorList>
    </citation>
    <scope>NUCLEOTIDE SEQUENCE</scope>
</reference>
<keyword evidence="22" id="KW-1185">Reference proteome</keyword>